<dbReference type="EMBL" id="BBIO01000001">
    <property type="protein sequence ID" value="GAK43751.1"/>
    <property type="molecule type" value="Genomic_DNA"/>
</dbReference>
<protein>
    <submittedName>
        <fullName evidence="1">Uncharacterized protein</fullName>
    </submittedName>
</protein>
<proteinExistence type="predicted"/>
<comment type="caution">
    <text evidence="1">The sequence shown here is derived from an EMBL/GenBank/DDBJ whole genome shotgun (WGS) entry which is preliminary data.</text>
</comment>
<sequence length="81" mass="8388">MNPIRGYMDGMAASYATATFLTPVQRTPQGAQAPARAAMRDVTARPHGTALRFLTSPMASKLAMRTGGAALALLAAAALIQ</sequence>
<reference evidence="1 2" key="1">
    <citation type="submission" date="2014-07" db="EMBL/GenBank/DDBJ databases">
        <title>Tepidicaulis marinum gen. nov., sp. nov., a novel marine bacterium denitrifying nitrate to nitrous oxide strictly under microaerobic conditions.</title>
        <authorList>
            <person name="Takeuchi M."/>
            <person name="Yamagishi T."/>
            <person name="Kamagata Y."/>
            <person name="Oshima K."/>
            <person name="Hattori M."/>
            <person name="Katayama T."/>
            <person name="Hanada S."/>
            <person name="Tamaki H."/>
            <person name="Marumo K."/>
            <person name="Maeda H."/>
            <person name="Nedachi M."/>
            <person name="Iwasaki W."/>
            <person name="Suwa Y."/>
            <person name="Sakata S."/>
        </authorList>
    </citation>
    <scope>NUCLEOTIDE SEQUENCE [LARGE SCALE GENOMIC DNA]</scope>
    <source>
        <strain evidence="1 2">MA2</strain>
    </source>
</reference>
<dbReference type="AlphaFoldDB" id="A0A081B6T3"/>
<keyword evidence="2" id="KW-1185">Reference proteome</keyword>
<organism evidence="1 2">
    <name type="scientific">Tepidicaulis marinus</name>
    <dbReference type="NCBI Taxonomy" id="1333998"/>
    <lineage>
        <taxon>Bacteria</taxon>
        <taxon>Pseudomonadati</taxon>
        <taxon>Pseudomonadota</taxon>
        <taxon>Alphaproteobacteria</taxon>
        <taxon>Hyphomicrobiales</taxon>
        <taxon>Parvibaculaceae</taxon>
        <taxon>Tepidicaulis</taxon>
    </lineage>
</organism>
<dbReference type="Proteomes" id="UP000028702">
    <property type="component" value="Unassembled WGS sequence"/>
</dbReference>
<evidence type="ECO:0000313" key="1">
    <source>
        <dbReference type="EMBL" id="GAK43751.1"/>
    </source>
</evidence>
<name>A0A081B6T3_9HYPH</name>
<accession>A0A081B6T3</accession>
<evidence type="ECO:0000313" key="2">
    <source>
        <dbReference type="Proteomes" id="UP000028702"/>
    </source>
</evidence>
<gene>
    <name evidence="1" type="ORF">M2A_0250</name>
</gene>
<dbReference type="RefSeq" id="WP_147446341.1">
    <property type="nucleotide sequence ID" value="NZ_BBIO01000001.1"/>
</dbReference>